<gene>
    <name evidence="2" type="ORF">ACED38_19130</name>
</gene>
<comment type="caution">
    <text evidence="2">The sequence shown here is derived from an EMBL/GenBank/DDBJ whole genome shotgun (WGS) entry which is preliminary data.</text>
</comment>
<sequence>MSFDVKTVQAGLDDAFQSDSEVKLLEVLKNNSFLFSKIYSRNFGIQPNFAEVPFGTDYRCDFCWLNDNSDGPEWVLVEVEKPNMRLFNKSGDPSAELNHALEQVKSWERYFERYPAEKARIFGAVSRFRFVLIAGRRDDWQESDAAFWRAHHNKTSNIEIHSTDVFYDSLDHYIKFEDHFWSFKEHPKSLPSKNLTKMWSGYDYMKTWRNLLT</sequence>
<evidence type="ECO:0000313" key="2">
    <source>
        <dbReference type="EMBL" id="MEZ8196979.1"/>
    </source>
</evidence>
<name>A0ABV4MBT0_9VIBR</name>
<dbReference type="EMBL" id="JBGOOT010000046">
    <property type="protein sequence ID" value="MEZ8196979.1"/>
    <property type="molecule type" value="Genomic_DNA"/>
</dbReference>
<dbReference type="Proteomes" id="UP001569153">
    <property type="component" value="Unassembled WGS sequence"/>
</dbReference>
<evidence type="ECO:0000259" key="1">
    <source>
        <dbReference type="Pfam" id="PF14082"/>
    </source>
</evidence>
<keyword evidence="3" id="KW-1185">Reference proteome</keyword>
<feature type="domain" description="Shedu protein SduA C-terminal" evidence="1">
    <location>
        <begin position="20"/>
        <end position="166"/>
    </location>
</feature>
<accession>A0ABV4MBT0</accession>
<protein>
    <submittedName>
        <fullName evidence="2">Shedu anti-phage system protein SduA domain-containing protein</fullName>
    </submittedName>
</protein>
<dbReference type="RefSeq" id="WP_104040641.1">
    <property type="nucleotide sequence ID" value="NZ_JBGOOT010000046.1"/>
</dbReference>
<reference evidence="2 3" key="1">
    <citation type="submission" date="2024-06" db="EMBL/GenBank/DDBJ databases">
        <authorList>
            <person name="Steensen K."/>
            <person name="Seneca J."/>
            <person name="Bartlau N."/>
            <person name="Yu A.X."/>
            <person name="Polz M.F."/>
        </authorList>
    </citation>
    <scope>NUCLEOTIDE SEQUENCE [LARGE SCALE GENOMIC DNA]</scope>
    <source>
        <strain evidence="2 3">FF146</strain>
    </source>
</reference>
<evidence type="ECO:0000313" key="3">
    <source>
        <dbReference type="Proteomes" id="UP001569153"/>
    </source>
</evidence>
<proteinExistence type="predicted"/>
<dbReference type="Pfam" id="PF14082">
    <property type="entry name" value="SduA_C"/>
    <property type="match status" value="1"/>
</dbReference>
<dbReference type="InterPro" id="IPR025359">
    <property type="entry name" value="SduA_C"/>
</dbReference>
<organism evidence="2 3">
    <name type="scientific">Vibrio cortegadensis</name>
    <dbReference type="NCBI Taxonomy" id="1328770"/>
    <lineage>
        <taxon>Bacteria</taxon>
        <taxon>Pseudomonadati</taxon>
        <taxon>Pseudomonadota</taxon>
        <taxon>Gammaproteobacteria</taxon>
        <taxon>Vibrionales</taxon>
        <taxon>Vibrionaceae</taxon>
        <taxon>Vibrio</taxon>
    </lineage>
</organism>